<dbReference type="SUPFAM" id="SSF48403">
    <property type="entry name" value="Ankyrin repeat"/>
    <property type="match status" value="1"/>
</dbReference>
<dbReference type="Gene3D" id="1.25.40.20">
    <property type="entry name" value="Ankyrin repeat-containing domain"/>
    <property type="match status" value="1"/>
</dbReference>
<organism evidence="1 2">
    <name type="scientific">Talaromyces proteolyticus</name>
    <dbReference type="NCBI Taxonomy" id="1131652"/>
    <lineage>
        <taxon>Eukaryota</taxon>
        <taxon>Fungi</taxon>
        <taxon>Dikarya</taxon>
        <taxon>Ascomycota</taxon>
        <taxon>Pezizomycotina</taxon>
        <taxon>Eurotiomycetes</taxon>
        <taxon>Eurotiomycetidae</taxon>
        <taxon>Eurotiales</taxon>
        <taxon>Trichocomaceae</taxon>
        <taxon>Talaromyces</taxon>
        <taxon>Talaromyces sect. Bacilispori</taxon>
    </lineage>
</organism>
<dbReference type="Proteomes" id="UP001201262">
    <property type="component" value="Unassembled WGS sequence"/>
</dbReference>
<dbReference type="EMBL" id="JAJTJA010000011">
    <property type="protein sequence ID" value="KAH8691827.1"/>
    <property type="molecule type" value="Genomic_DNA"/>
</dbReference>
<evidence type="ECO:0008006" key="3">
    <source>
        <dbReference type="Google" id="ProtNLM"/>
    </source>
</evidence>
<protein>
    <recommendedName>
        <fullName evidence="3">Ankyrin repeat protein</fullName>
    </recommendedName>
</protein>
<comment type="caution">
    <text evidence="1">The sequence shown here is derived from an EMBL/GenBank/DDBJ whole genome shotgun (WGS) entry which is preliminary data.</text>
</comment>
<dbReference type="AlphaFoldDB" id="A0AAD4PWB6"/>
<dbReference type="GeneID" id="70247297"/>
<gene>
    <name evidence="1" type="ORF">BGW36DRAFT_386414</name>
</gene>
<evidence type="ECO:0000313" key="1">
    <source>
        <dbReference type="EMBL" id="KAH8691827.1"/>
    </source>
</evidence>
<proteinExistence type="predicted"/>
<name>A0AAD4PWB6_9EURO</name>
<dbReference type="RefSeq" id="XP_046067824.1">
    <property type="nucleotide sequence ID" value="XM_046217010.1"/>
</dbReference>
<accession>A0AAD4PWB6</accession>
<reference evidence="1" key="1">
    <citation type="submission" date="2021-12" db="EMBL/GenBank/DDBJ databases">
        <title>Convergent genome expansion in fungi linked to evolution of root-endophyte symbiosis.</title>
        <authorList>
            <consortium name="DOE Joint Genome Institute"/>
            <person name="Ke Y.-H."/>
            <person name="Bonito G."/>
            <person name="Liao H.-L."/>
            <person name="Looney B."/>
            <person name="Rojas-Flechas A."/>
            <person name="Nash J."/>
            <person name="Hameed K."/>
            <person name="Schadt C."/>
            <person name="Martin F."/>
            <person name="Crous P.W."/>
            <person name="Miettinen O."/>
            <person name="Magnuson J.K."/>
            <person name="Labbe J."/>
            <person name="Jacobson D."/>
            <person name="Doktycz M.J."/>
            <person name="Veneault-Fourrey C."/>
            <person name="Kuo A."/>
            <person name="Mondo S."/>
            <person name="Calhoun S."/>
            <person name="Riley R."/>
            <person name="Ohm R."/>
            <person name="LaButti K."/>
            <person name="Andreopoulos B."/>
            <person name="Pangilinan J."/>
            <person name="Nolan M."/>
            <person name="Tritt A."/>
            <person name="Clum A."/>
            <person name="Lipzen A."/>
            <person name="Daum C."/>
            <person name="Barry K."/>
            <person name="Grigoriev I.V."/>
            <person name="Vilgalys R."/>
        </authorList>
    </citation>
    <scope>NUCLEOTIDE SEQUENCE</scope>
    <source>
        <strain evidence="1">PMI_201</strain>
    </source>
</reference>
<keyword evidence="2" id="KW-1185">Reference proteome</keyword>
<dbReference type="InterPro" id="IPR036770">
    <property type="entry name" value="Ankyrin_rpt-contain_sf"/>
</dbReference>
<sequence length="180" mass="20003">MVRFLLAKGAKPDVGFTHLPIQVSENNDIRQMLIENGGQRTLESAMKSAIVKGSMYKVKELLMHPKIQDCDCRGLVETAASWRNPEMIKLLRSHGIPTSRRSFIYAVRKGEIDVAEAVEGDPNGSYGSMKPLHQAVRHSSKKGIAFLLNMNADPQLQDGNGRNPVKLAESIDIVRVLWPN</sequence>
<evidence type="ECO:0000313" key="2">
    <source>
        <dbReference type="Proteomes" id="UP001201262"/>
    </source>
</evidence>